<dbReference type="PANTHER" id="PTHR30086">
    <property type="entry name" value="ARGININE EXPORTER PROTEIN ARGO"/>
    <property type="match status" value="1"/>
</dbReference>
<keyword evidence="4 6" id="KW-1133">Transmembrane helix</keyword>
<keyword evidence="3 6" id="KW-0812">Transmembrane</keyword>
<gene>
    <name evidence="7" type="ORF">EC835_103144</name>
</gene>
<dbReference type="EMBL" id="SMAS01000003">
    <property type="protein sequence ID" value="TCT35690.1"/>
    <property type="molecule type" value="Genomic_DNA"/>
</dbReference>
<feature type="transmembrane region" description="Helical" evidence="6">
    <location>
        <begin position="39"/>
        <end position="62"/>
    </location>
</feature>
<feature type="transmembrane region" description="Helical" evidence="6">
    <location>
        <begin position="186"/>
        <end position="205"/>
    </location>
</feature>
<organism evidence="7 8">
    <name type="scientific">Providencia alcalifaciens</name>
    <dbReference type="NCBI Taxonomy" id="126385"/>
    <lineage>
        <taxon>Bacteria</taxon>
        <taxon>Pseudomonadati</taxon>
        <taxon>Pseudomonadota</taxon>
        <taxon>Gammaproteobacteria</taxon>
        <taxon>Enterobacterales</taxon>
        <taxon>Morganellaceae</taxon>
        <taxon>Providencia</taxon>
    </lineage>
</organism>
<dbReference type="GO" id="GO:0005886">
    <property type="term" value="C:plasma membrane"/>
    <property type="evidence" value="ECO:0007669"/>
    <property type="project" value="UniProtKB-SubCell"/>
</dbReference>
<proteinExistence type="predicted"/>
<dbReference type="RefSeq" id="WP_132495924.1">
    <property type="nucleotide sequence ID" value="NZ_SMAS01000003.1"/>
</dbReference>
<dbReference type="InterPro" id="IPR001123">
    <property type="entry name" value="LeuE-type"/>
</dbReference>
<evidence type="ECO:0000256" key="4">
    <source>
        <dbReference type="ARBA" id="ARBA00022989"/>
    </source>
</evidence>
<evidence type="ECO:0000256" key="5">
    <source>
        <dbReference type="ARBA" id="ARBA00023136"/>
    </source>
</evidence>
<name>A0A4R3NMX6_9GAMM</name>
<dbReference type="Pfam" id="PF01810">
    <property type="entry name" value="LysE"/>
    <property type="match status" value="1"/>
</dbReference>
<keyword evidence="2" id="KW-1003">Cell membrane</keyword>
<keyword evidence="5 6" id="KW-0472">Membrane</keyword>
<dbReference type="OrthoDB" id="581870at2"/>
<protein>
    <submittedName>
        <fullName evidence="7">Threonine/homoserine/homoserine lactone efflux protein</fullName>
    </submittedName>
</protein>
<comment type="caution">
    <text evidence="7">The sequence shown here is derived from an EMBL/GenBank/DDBJ whole genome shotgun (WGS) entry which is preliminary data.</text>
</comment>
<evidence type="ECO:0000256" key="2">
    <source>
        <dbReference type="ARBA" id="ARBA00022475"/>
    </source>
</evidence>
<dbReference type="PIRSF" id="PIRSF006324">
    <property type="entry name" value="LeuE"/>
    <property type="match status" value="1"/>
</dbReference>
<feature type="transmembrane region" description="Helical" evidence="6">
    <location>
        <begin position="150"/>
        <end position="174"/>
    </location>
</feature>
<dbReference type="AlphaFoldDB" id="A0A4R3NMX6"/>
<feature type="transmembrane region" description="Helical" evidence="6">
    <location>
        <begin position="69"/>
        <end position="86"/>
    </location>
</feature>
<dbReference type="Proteomes" id="UP000295055">
    <property type="component" value="Unassembled WGS sequence"/>
</dbReference>
<accession>A0A4R3NMX6</accession>
<evidence type="ECO:0000256" key="3">
    <source>
        <dbReference type="ARBA" id="ARBA00022692"/>
    </source>
</evidence>
<evidence type="ECO:0000256" key="6">
    <source>
        <dbReference type="SAM" id="Phobius"/>
    </source>
</evidence>
<dbReference type="GO" id="GO:0015171">
    <property type="term" value="F:amino acid transmembrane transporter activity"/>
    <property type="evidence" value="ECO:0007669"/>
    <property type="project" value="TreeGrafter"/>
</dbReference>
<sequence>MNEIIAVATITILAVISPGPDFAMVTRNSYSYGTKTGLFSALGIAAGVQVHVLYTIFGVTLIIMSSPTLFMAVKPLGVAYLVYIGFKSLTNKTAINASDSLNPASAPSSFSAFKMGFLTNALNPKTMFFVVSVYTQVIQAGNSQWLNFSYGLFISFAHWVWFSLIALFFAAPLIRNKILKYQFMMDRVIGALLIILGISLVFFNISS</sequence>
<comment type="subcellular location">
    <subcellularLocation>
        <location evidence="1">Cell membrane</location>
        <topology evidence="1">Multi-pass membrane protein</topology>
    </subcellularLocation>
</comment>
<reference evidence="7 8" key="1">
    <citation type="submission" date="2019-03" db="EMBL/GenBank/DDBJ databases">
        <title>Genomic analyses of the natural microbiome of Caenorhabditis elegans.</title>
        <authorList>
            <person name="Samuel B."/>
        </authorList>
    </citation>
    <scope>NUCLEOTIDE SEQUENCE [LARGE SCALE GENOMIC DNA]</scope>
    <source>
        <strain evidence="7 8">JUb102</strain>
    </source>
</reference>
<evidence type="ECO:0000313" key="8">
    <source>
        <dbReference type="Proteomes" id="UP000295055"/>
    </source>
</evidence>
<dbReference type="PANTHER" id="PTHR30086:SF21">
    <property type="entry name" value="TRANSPORT PROTEIN"/>
    <property type="match status" value="1"/>
</dbReference>
<evidence type="ECO:0000256" key="1">
    <source>
        <dbReference type="ARBA" id="ARBA00004651"/>
    </source>
</evidence>
<evidence type="ECO:0000313" key="7">
    <source>
        <dbReference type="EMBL" id="TCT35690.1"/>
    </source>
</evidence>